<organism evidence="1">
    <name type="scientific">Clostridium botulinum</name>
    <dbReference type="NCBI Taxonomy" id="1491"/>
    <lineage>
        <taxon>Bacteria</taxon>
        <taxon>Bacillati</taxon>
        <taxon>Bacillota</taxon>
        <taxon>Clostridia</taxon>
        <taxon>Eubacteriales</taxon>
        <taxon>Clostridiaceae</taxon>
        <taxon>Clostridium</taxon>
    </lineage>
</organism>
<geneLocation type="plasmid" evidence="1">
    <name>pNPD8_2</name>
</geneLocation>
<reference evidence="1" key="1">
    <citation type="submission" date="2016-05" db="EMBL/GenBank/DDBJ databases">
        <authorList>
            <person name="Lavstsen T."/>
            <person name="Jespersen J.S."/>
        </authorList>
    </citation>
    <scope>NUCLEOTIDE SEQUENCE</scope>
    <source>
        <strain evidence="1">CDC69096</strain>
        <plasmid evidence="1">pNPD8_2</plasmid>
    </source>
</reference>
<protein>
    <submittedName>
        <fullName evidence="1">Uncharacterized protein</fullName>
    </submittedName>
</protein>
<name>A0A1L7JNH2_CLOBO</name>
<accession>A0A1L7JNH2</accession>
<sequence>MIDMINTQFKNMSRNELNMYHEKGEFIMYEGIKSVLKLMNHICDSRNGCCGECPVFNECKKEHWEWLKDDLKNLGIEENEIDLPTN</sequence>
<keyword evidence="1" id="KW-0614">Plasmid</keyword>
<dbReference type="EMBL" id="CP015721">
    <property type="protein sequence ID" value="APU87320.1"/>
    <property type="molecule type" value="Genomic_DNA"/>
</dbReference>
<proteinExistence type="predicted"/>
<gene>
    <name evidence="1" type="ORF">NPD8_4132</name>
</gene>
<evidence type="ECO:0000313" key="1">
    <source>
        <dbReference type="EMBL" id="APU87320.1"/>
    </source>
</evidence>
<dbReference type="AlphaFoldDB" id="A0A1L7JNH2"/>